<proteinExistence type="predicted"/>
<protein>
    <submittedName>
        <fullName evidence="1">Uncharacterized protein</fullName>
    </submittedName>
</protein>
<gene>
    <name evidence="1" type="ORF">K1T71_011947</name>
</gene>
<comment type="caution">
    <text evidence="1">The sequence shown here is derived from an EMBL/GenBank/DDBJ whole genome shotgun (WGS) entry which is preliminary data.</text>
</comment>
<keyword evidence="2" id="KW-1185">Reference proteome</keyword>
<evidence type="ECO:0000313" key="2">
    <source>
        <dbReference type="Proteomes" id="UP000824533"/>
    </source>
</evidence>
<dbReference type="EMBL" id="CM034407">
    <property type="protein sequence ID" value="KAJ0172808.1"/>
    <property type="molecule type" value="Genomic_DNA"/>
</dbReference>
<sequence>MDLVEKEFVQIPKLEKTQRIKKINKITKSGIVASLDEFAQNSTLHGLRFIVDRTLNYIEKLFWMIVVIVSISLCGILIQNVWVKWQSSPIIITMDEKLVPVNTVNYPSLTICPQIKIKENSFDFEAERKYYKDLMLSGITLKNLSRGSNKFADLSLVCDADLWINVMQPSLKSYKVNVDNIVEEALDYEDVFQWCQQYKNVIKCEDLFQKVLIRGGVCFTINSLYANKIVRSENVMNRLFLSKRSYSKYPHAVYPMKGSSSDSSAEFTITLREYLNYEDKSCKRYNTGNVVYFHNPEDLPHASIHAYTVKPNQILSLAFKVETMSTSEDLKLYPIETRQCYFLDEPYLQFFVKYTENNCRMECFTNYTKQLCGCVAYYMPHDNITRICTPYYMQCVDIAQTLLYGNLQPEKINDFIKKFSPYNISEIVSLMKRGKDFTDSCNCLPTCNAVNYNVEFKKKDYDFKYYYGVYCTDLQICNDNNKTYKYSRLEWIFKRPSFIGMTRSSMFGVTDFIAQCGGLLGLFLGFSFLTVVEIFYYLTMRLCFIIRQDKISSKTRRAD</sequence>
<name>A0ACC1CMJ9_9NEOP</name>
<reference evidence="1 2" key="1">
    <citation type="journal article" date="2021" name="Front. Genet.">
        <title>Chromosome-Level Genome Assembly Reveals Significant Gene Expansion in the Toll and IMD Signaling Pathways of Dendrolimus kikuchii.</title>
        <authorList>
            <person name="Zhou J."/>
            <person name="Wu P."/>
            <person name="Xiong Z."/>
            <person name="Liu N."/>
            <person name="Zhao N."/>
            <person name="Ji M."/>
            <person name="Qiu Y."/>
            <person name="Yang B."/>
        </authorList>
    </citation>
    <scope>NUCLEOTIDE SEQUENCE [LARGE SCALE GENOMIC DNA]</scope>
    <source>
        <strain evidence="1">Ann1</strain>
    </source>
</reference>
<accession>A0ACC1CMJ9</accession>
<dbReference type="Proteomes" id="UP000824533">
    <property type="component" value="Linkage Group LG21"/>
</dbReference>
<organism evidence="1 2">
    <name type="scientific">Dendrolimus kikuchii</name>
    <dbReference type="NCBI Taxonomy" id="765133"/>
    <lineage>
        <taxon>Eukaryota</taxon>
        <taxon>Metazoa</taxon>
        <taxon>Ecdysozoa</taxon>
        <taxon>Arthropoda</taxon>
        <taxon>Hexapoda</taxon>
        <taxon>Insecta</taxon>
        <taxon>Pterygota</taxon>
        <taxon>Neoptera</taxon>
        <taxon>Endopterygota</taxon>
        <taxon>Lepidoptera</taxon>
        <taxon>Glossata</taxon>
        <taxon>Ditrysia</taxon>
        <taxon>Bombycoidea</taxon>
        <taxon>Lasiocampidae</taxon>
        <taxon>Dendrolimus</taxon>
    </lineage>
</organism>
<evidence type="ECO:0000313" key="1">
    <source>
        <dbReference type="EMBL" id="KAJ0172808.1"/>
    </source>
</evidence>